<name>A0AAV2G9N0_9ROSI</name>
<dbReference type="Proteomes" id="UP001497516">
    <property type="component" value="Chromosome 8"/>
</dbReference>
<evidence type="ECO:0000313" key="3">
    <source>
        <dbReference type="EMBL" id="CAL1406914.1"/>
    </source>
</evidence>
<evidence type="ECO:0000256" key="1">
    <source>
        <dbReference type="SAM" id="MobiDB-lite"/>
    </source>
</evidence>
<reference evidence="3 4" key="1">
    <citation type="submission" date="2024-04" db="EMBL/GenBank/DDBJ databases">
        <authorList>
            <person name="Fracassetti M."/>
        </authorList>
    </citation>
    <scope>NUCLEOTIDE SEQUENCE [LARGE SCALE GENOMIC DNA]</scope>
</reference>
<dbReference type="EMBL" id="OZ034821">
    <property type="protein sequence ID" value="CAL1406914.1"/>
    <property type="molecule type" value="Genomic_DNA"/>
</dbReference>
<proteinExistence type="predicted"/>
<organism evidence="3 4">
    <name type="scientific">Linum trigynum</name>
    <dbReference type="NCBI Taxonomy" id="586398"/>
    <lineage>
        <taxon>Eukaryota</taxon>
        <taxon>Viridiplantae</taxon>
        <taxon>Streptophyta</taxon>
        <taxon>Embryophyta</taxon>
        <taxon>Tracheophyta</taxon>
        <taxon>Spermatophyta</taxon>
        <taxon>Magnoliopsida</taxon>
        <taxon>eudicotyledons</taxon>
        <taxon>Gunneridae</taxon>
        <taxon>Pentapetalae</taxon>
        <taxon>rosids</taxon>
        <taxon>fabids</taxon>
        <taxon>Malpighiales</taxon>
        <taxon>Linaceae</taxon>
        <taxon>Linum</taxon>
    </lineage>
</organism>
<evidence type="ECO:0000313" key="4">
    <source>
        <dbReference type="Proteomes" id="UP001497516"/>
    </source>
</evidence>
<protein>
    <recommendedName>
        <fullName evidence="2">Retrotransposon gag domain-containing protein</fullName>
    </recommendedName>
</protein>
<keyword evidence="4" id="KW-1185">Reference proteome</keyword>
<dbReference type="Pfam" id="PF03732">
    <property type="entry name" value="Retrotrans_gag"/>
    <property type="match status" value="1"/>
</dbReference>
<accession>A0AAV2G9N0</accession>
<evidence type="ECO:0000259" key="2">
    <source>
        <dbReference type="Pfam" id="PF03732"/>
    </source>
</evidence>
<dbReference type="InterPro" id="IPR005162">
    <property type="entry name" value="Retrotrans_gag_dom"/>
</dbReference>
<dbReference type="AlphaFoldDB" id="A0AAV2G9N0"/>
<feature type="domain" description="Retrotransposon gag" evidence="2">
    <location>
        <begin position="20"/>
        <end position="110"/>
    </location>
</feature>
<feature type="region of interest" description="Disordered" evidence="1">
    <location>
        <begin position="163"/>
        <end position="205"/>
    </location>
</feature>
<feature type="compositionally biased region" description="Polar residues" evidence="1">
    <location>
        <begin position="173"/>
        <end position="205"/>
    </location>
</feature>
<sequence length="264" mass="29911">MVSRTLTKMRADDEDMVLLTVSLLQDSAYNWWCTQPASQEDPPAMTWLELVRVFRDYYVQDAYRLGKKRKFLPVKQGWGNEGEKGVAEYTSRFEKLLPYGGPQFQDAASQRAHYLESPKPSLKKQLSMLAWNSREEIYHTALRIDRADTAAHEEGILRKGSKRKASCMPEWSGQPSQYRRRPSSTVSFGGTRSQTDSVHPGQTFSNRGLCNQCERDHSGECRQPQWSAITVTSLGILPENVPGEAYKGWLSPSILSGMVERGLT</sequence>
<gene>
    <name evidence="3" type="ORF">LTRI10_LOCUS46608</name>
</gene>